<dbReference type="Gene3D" id="1.10.10.10">
    <property type="entry name" value="Winged helix-like DNA-binding domain superfamily/Winged helix DNA-binding domain"/>
    <property type="match status" value="1"/>
</dbReference>
<protein>
    <submittedName>
        <fullName evidence="5">Helix-turn-helix transcriptional regulator</fullName>
    </submittedName>
</protein>
<dbReference type="Proteomes" id="UP000537188">
    <property type="component" value="Unassembled WGS sequence"/>
</dbReference>
<dbReference type="EMBL" id="JACARF010000045">
    <property type="protein sequence ID" value="NWE78863.1"/>
    <property type="molecule type" value="Genomic_DNA"/>
</dbReference>
<gene>
    <name evidence="5" type="ORF">HX828_25240</name>
</gene>
<dbReference type="PROSITE" id="PS51118">
    <property type="entry name" value="HTH_HXLR"/>
    <property type="match status" value="1"/>
</dbReference>
<dbReference type="GO" id="GO:0003677">
    <property type="term" value="F:DNA binding"/>
    <property type="evidence" value="ECO:0007669"/>
    <property type="project" value="UniProtKB-KW"/>
</dbReference>
<evidence type="ECO:0000256" key="2">
    <source>
        <dbReference type="ARBA" id="ARBA00023125"/>
    </source>
</evidence>
<dbReference type="PANTHER" id="PTHR33204:SF17">
    <property type="entry name" value="TRANSCRIPTIONAL REGULATORY PROTEIN"/>
    <property type="match status" value="1"/>
</dbReference>
<dbReference type="AlphaFoldDB" id="A0A7Y8FH55"/>
<name>A0A7Y8FH55_9PSED</name>
<dbReference type="InterPro" id="IPR002577">
    <property type="entry name" value="HTH_HxlR"/>
</dbReference>
<evidence type="ECO:0000313" key="5">
    <source>
        <dbReference type="EMBL" id="NWE78863.1"/>
    </source>
</evidence>
<dbReference type="InterPro" id="IPR036390">
    <property type="entry name" value="WH_DNA-bd_sf"/>
</dbReference>
<reference evidence="5 6" key="1">
    <citation type="submission" date="2020-04" db="EMBL/GenBank/DDBJ databases">
        <title>Molecular characterization of pseudomonads from Agaricus bisporus reveal novel blotch 2 pathogens in Western Europe.</title>
        <authorList>
            <person name="Taparia T."/>
            <person name="Krijger M."/>
            <person name="Haynes E."/>
            <person name="Elpinstone J.G."/>
            <person name="Noble R."/>
            <person name="Van Der Wolf J."/>
        </authorList>
    </citation>
    <scope>NUCLEOTIDE SEQUENCE [LARGE SCALE GENOMIC DNA]</scope>
    <source>
        <strain evidence="5 6">IPO3781</strain>
    </source>
</reference>
<dbReference type="SUPFAM" id="SSF46785">
    <property type="entry name" value="Winged helix' DNA-binding domain"/>
    <property type="match status" value="1"/>
</dbReference>
<accession>A0A7Y8FH55</accession>
<evidence type="ECO:0000256" key="1">
    <source>
        <dbReference type="ARBA" id="ARBA00023015"/>
    </source>
</evidence>
<keyword evidence="2" id="KW-0238">DNA-binding</keyword>
<keyword evidence="1" id="KW-0805">Transcription regulation</keyword>
<keyword evidence="3" id="KW-0804">Transcription</keyword>
<organism evidence="5 6">
    <name type="scientific">Pseudomonas yamanorum</name>
    <dbReference type="NCBI Taxonomy" id="515393"/>
    <lineage>
        <taxon>Bacteria</taxon>
        <taxon>Pseudomonadati</taxon>
        <taxon>Pseudomonadota</taxon>
        <taxon>Gammaproteobacteria</taxon>
        <taxon>Pseudomonadales</taxon>
        <taxon>Pseudomonadaceae</taxon>
        <taxon>Pseudomonas</taxon>
    </lineage>
</organism>
<feature type="domain" description="HTH hxlR-type" evidence="4">
    <location>
        <begin position="11"/>
        <end position="108"/>
    </location>
</feature>
<sequence>MQRKSLVNAECPVARGVERVGEWWSILIMRDALQGLRRFDEFSQSLEIAPNMLTRRLNSLVEAGLLARRQYSERPPRFEYVPTPMGEDFRVVIMAFIGWGNRHFATEGESLQLVDRETRRPVEVAVVEAGSGARVPVEQCSVQAGPAASEGMLERLALLRAKRSDIDPSPRTA</sequence>
<comment type="caution">
    <text evidence="5">The sequence shown here is derived from an EMBL/GenBank/DDBJ whole genome shotgun (WGS) entry which is preliminary data.</text>
</comment>
<evidence type="ECO:0000256" key="3">
    <source>
        <dbReference type="ARBA" id="ARBA00023163"/>
    </source>
</evidence>
<proteinExistence type="predicted"/>
<dbReference type="PANTHER" id="PTHR33204">
    <property type="entry name" value="TRANSCRIPTIONAL REGULATOR, MARR FAMILY"/>
    <property type="match status" value="1"/>
</dbReference>
<dbReference type="RefSeq" id="WP_177115713.1">
    <property type="nucleotide sequence ID" value="NZ_JACARF010000045.1"/>
</dbReference>
<evidence type="ECO:0000313" key="6">
    <source>
        <dbReference type="Proteomes" id="UP000537188"/>
    </source>
</evidence>
<evidence type="ECO:0000259" key="4">
    <source>
        <dbReference type="PROSITE" id="PS51118"/>
    </source>
</evidence>
<dbReference type="InterPro" id="IPR036388">
    <property type="entry name" value="WH-like_DNA-bd_sf"/>
</dbReference>
<dbReference type="Pfam" id="PF01638">
    <property type="entry name" value="HxlR"/>
    <property type="match status" value="1"/>
</dbReference>